<keyword evidence="1" id="KW-0378">Hydrolase</keyword>
<dbReference type="InterPro" id="IPR023214">
    <property type="entry name" value="HAD_sf"/>
</dbReference>
<keyword evidence="2" id="KW-1185">Reference proteome</keyword>
<dbReference type="EMBL" id="FOZX01000006">
    <property type="protein sequence ID" value="SFS86018.1"/>
    <property type="molecule type" value="Genomic_DNA"/>
</dbReference>
<dbReference type="NCBIfam" id="TIGR01484">
    <property type="entry name" value="HAD-SF-IIB"/>
    <property type="match status" value="1"/>
</dbReference>
<sequence length="265" mass="27578">MSADFKPELVALDVDGTLLDPETDTISAAVKAAVRRAVEGGAQVVVATGRTFLGTTPVLDELGLTSGFALCSNGAVLVDVARREPVSVASFDATPVLRTLREHLPGSIYAAEDVGVGNLVSAPFDPEKLHGPQRITPIDELTAAPVPRLIAEWTGHDPAELATTLAGVRLPQCAISVDTYEPWATVVPEGLSKGAALEKLRTELGIAPDRTFAAGDGTNDFEMLSWAARGVAMGQAPADLRVTADATIGTVADDGLAVELDRLFG</sequence>
<dbReference type="InterPro" id="IPR036412">
    <property type="entry name" value="HAD-like_sf"/>
</dbReference>
<organism evidence="1 2">
    <name type="scientific">Saccharopolyspora flava</name>
    <dbReference type="NCBI Taxonomy" id="95161"/>
    <lineage>
        <taxon>Bacteria</taxon>
        <taxon>Bacillati</taxon>
        <taxon>Actinomycetota</taxon>
        <taxon>Actinomycetes</taxon>
        <taxon>Pseudonocardiales</taxon>
        <taxon>Pseudonocardiaceae</taxon>
        <taxon>Saccharopolyspora</taxon>
    </lineage>
</organism>
<dbReference type="Gene3D" id="3.40.50.1000">
    <property type="entry name" value="HAD superfamily/HAD-like"/>
    <property type="match status" value="1"/>
</dbReference>
<dbReference type="GO" id="GO:0016791">
    <property type="term" value="F:phosphatase activity"/>
    <property type="evidence" value="ECO:0007669"/>
    <property type="project" value="TreeGrafter"/>
</dbReference>
<dbReference type="GO" id="GO:0005829">
    <property type="term" value="C:cytosol"/>
    <property type="evidence" value="ECO:0007669"/>
    <property type="project" value="TreeGrafter"/>
</dbReference>
<accession>A0A1I6TA55</accession>
<reference evidence="2" key="1">
    <citation type="submission" date="2016-10" db="EMBL/GenBank/DDBJ databases">
        <authorList>
            <person name="Varghese N."/>
            <person name="Submissions S."/>
        </authorList>
    </citation>
    <scope>NUCLEOTIDE SEQUENCE [LARGE SCALE GENOMIC DNA]</scope>
    <source>
        <strain evidence="2">DSM 44771</strain>
    </source>
</reference>
<dbReference type="SUPFAM" id="SSF56784">
    <property type="entry name" value="HAD-like"/>
    <property type="match status" value="1"/>
</dbReference>
<name>A0A1I6TA55_9PSEU</name>
<dbReference type="OrthoDB" id="3180855at2"/>
<gene>
    <name evidence="1" type="ORF">SAMN05660874_03803</name>
</gene>
<dbReference type="PANTHER" id="PTHR10000">
    <property type="entry name" value="PHOSPHOSERINE PHOSPHATASE"/>
    <property type="match status" value="1"/>
</dbReference>
<dbReference type="Gene3D" id="3.30.1240.10">
    <property type="match status" value="1"/>
</dbReference>
<evidence type="ECO:0000313" key="1">
    <source>
        <dbReference type="EMBL" id="SFS86018.1"/>
    </source>
</evidence>
<dbReference type="GO" id="GO:0000287">
    <property type="term" value="F:magnesium ion binding"/>
    <property type="evidence" value="ECO:0007669"/>
    <property type="project" value="TreeGrafter"/>
</dbReference>
<dbReference type="Pfam" id="PF08282">
    <property type="entry name" value="Hydrolase_3"/>
    <property type="match status" value="1"/>
</dbReference>
<evidence type="ECO:0000313" key="2">
    <source>
        <dbReference type="Proteomes" id="UP000198852"/>
    </source>
</evidence>
<dbReference type="Proteomes" id="UP000198852">
    <property type="component" value="Unassembled WGS sequence"/>
</dbReference>
<dbReference type="InterPro" id="IPR006379">
    <property type="entry name" value="HAD-SF_hydro_IIB"/>
</dbReference>
<dbReference type="AlphaFoldDB" id="A0A1I6TA55"/>
<dbReference type="RefSeq" id="WP_093419762.1">
    <property type="nucleotide sequence ID" value="NZ_FOZX01000006.1"/>
</dbReference>
<dbReference type="PANTHER" id="PTHR10000:SF8">
    <property type="entry name" value="HAD SUPERFAMILY HYDROLASE-LIKE, TYPE 3"/>
    <property type="match status" value="1"/>
</dbReference>
<dbReference type="STRING" id="95161.SAMN05660874_03803"/>
<proteinExistence type="predicted"/>
<protein>
    <submittedName>
        <fullName evidence="1">HAD-superfamily hydrolase, subfamily IIB</fullName>
    </submittedName>
</protein>